<comment type="caution">
    <text evidence="2">The sequence shown here is derived from an EMBL/GenBank/DDBJ whole genome shotgun (WGS) entry which is preliminary data.</text>
</comment>
<organism evidence="2 3">
    <name type="scientific">Neisseria weixii</name>
    <dbReference type="NCBI Taxonomy" id="1853276"/>
    <lineage>
        <taxon>Bacteria</taxon>
        <taxon>Pseudomonadati</taxon>
        <taxon>Pseudomonadota</taxon>
        <taxon>Betaproteobacteria</taxon>
        <taxon>Neisseriales</taxon>
        <taxon>Neisseriaceae</taxon>
        <taxon>Neisseria</taxon>
    </lineage>
</organism>
<dbReference type="EMBL" id="RPFL01000018">
    <property type="protein sequence ID" value="RPD86753.1"/>
    <property type="molecule type" value="Genomic_DNA"/>
</dbReference>
<dbReference type="AlphaFoldDB" id="A0A3N4NHU0"/>
<accession>A0A3N4NHU0</accession>
<sequence length="146" mass="15748">MAILKLSEQLYVSPQLSEQDAEEAARLGIQTVICNRPDGEEDHQPSTAQVLQWLAAEGITSFKHQPVTAAGISATDVAVFQDLVQQADKPVLAYCRTGTRSLLLWAYHQVQNGMSVAEAKAAAAKAGIDLSNFESRLQDAAEHKSA</sequence>
<dbReference type="OrthoDB" id="9802771at2"/>
<feature type="domain" description="Beta-lactamase hydrolase-like protein phosphatase-like" evidence="1">
    <location>
        <begin position="6"/>
        <end position="110"/>
    </location>
</feature>
<dbReference type="GO" id="GO:0016787">
    <property type="term" value="F:hydrolase activity"/>
    <property type="evidence" value="ECO:0007669"/>
    <property type="project" value="InterPro"/>
</dbReference>
<proteinExistence type="predicted"/>
<protein>
    <submittedName>
        <fullName evidence="2">TIGR01244 family phosphatase</fullName>
    </submittedName>
</protein>
<gene>
    <name evidence="2" type="ORF">EGK74_07515</name>
</gene>
<evidence type="ECO:0000259" key="1">
    <source>
        <dbReference type="Pfam" id="PF04273"/>
    </source>
</evidence>
<evidence type="ECO:0000313" key="2">
    <source>
        <dbReference type="EMBL" id="RPD86753.1"/>
    </source>
</evidence>
<dbReference type="RefSeq" id="WP_096294633.1">
    <property type="nucleotide sequence ID" value="NZ_CP023429.1"/>
</dbReference>
<dbReference type="KEGG" id="nwx:CGZ65_02115"/>
<evidence type="ECO:0000313" key="3">
    <source>
        <dbReference type="Proteomes" id="UP000272412"/>
    </source>
</evidence>
<dbReference type="SUPFAM" id="SSF52799">
    <property type="entry name" value="(Phosphotyrosine protein) phosphatases II"/>
    <property type="match status" value="1"/>
</dbReference>
<dbReference type="InterPro" id="IPR029021">
    <property type="entry name" value="Prot-tyrosine_phosphatase-like"/>
</dbReference>
<reference evidence="2 3" key="1">
    <citation type="submission" date="2018-11" db="EMBL/GenBank/DDBJ databases">
        <title>Neisseria weixii sp. nov. isolated from the rectal contents of plateau pika (Ochotona cruzoniae).</title>
        <authorList>
            <person name="Zhang G."/>
        </authorList>
    </citation>
    <scope>NUCLEOTIDE SEQUENCE [LARGE SCALE GENOMIC DNA]</scope>
    <source>
        <strain evidence="2 3">10009</strain>
    </source>
</reference>
<name>A0A3N4NHU0_9NEIS</name>
<keyword evidence="3" id="KW-1185">Reference proteome</keyword>
<dbReference type="Pfam" id="PF04273">
    <property type="entry name" value="BLH_phosphatase"/>
    <property type="match status" value="1"/>
</dbReference>
<dbReference type="InterPro" id="IPR005939">
    <property type="entry name" value="BLH_phosphatase-like"/>
</dbReference>
<dbReference type="Gene3D" id="3.90.190.10">
    <property type="entry name" value="Protein tyrosine phosphatase superfamily"/>
    <property type="match status" value="1"/>
</dbReference>
<dbReference type="Proteomes" id="UP000272412">
    <property type="component" value="Unassembled WGS sequence"/>
</dbReference>
<dbReference type="NCBIfam" id="TIGR01244">
    <property type="entry name" value="TIGR01244 family sulfur transferase"/>
    <property type="match status" value="1"/>
</dbReference>